<keyword evidence="1" id="KW-0732">Signal</keyword>
<feature type="signal peptide" evidence="1">
    <location>
        <begin position="1"/>
        <end position="26"/>
    </location>
</feature>
<dbReference type="EMBL" id="HBGE01018748">
    <property type="protein sequence ID" value="CAD9108648.1"/>
    <property type="molecule type" value="Transcribed_RNA"/>
</dbReference>
<reference evidence="2" key="1">
    <citation type="submission" date="2021-01" db="EMBL/GenBank/DDBJ databases">
        <authorList>
            <person name="Corre E."/>
            <person name="Pelletier E."/>
            <person name="Niang G."/>
            <person name="Scheremetjew M."/>
            <person name="Finn R."/>
            <person name="Kale V."/>
            <person name="Holt S."/>
            <person name="Cochrane G."/>
            <person name="Meng A."/>
            <person name="Brown T."/>
            <person name="Cohen L."/>
        </authorList>
    </citation>
    <scope>NUCLEOTIDE SEQUENCE</scope>
    <source>
        <strain evidence="2">OF101</strain>
    </source>
</reference>
<organism evidence="2">
    <name type="scientific">Alexandrium catenella</name>
    <name type="common">Red tide dinoflagellate</name>
    <name type="synonym">Gonyaulax catenella</name>
    <dbReference type="NCBI Taxonomy" id="2925"/>
    <lineage>
        <taxon>Eukaryota</taxon>
        <taxon>Sar</taxon>
        <taxon>Alveolata</taxon>
        <taxon>Dinophyceae</taxon>
        <taxon>Gonyaulacales</taxon>
        <taxon>Pyrocystaceae</taxon>
        <taxon>Alexandrium</taxon>
    </lineage>
</organism>
<gene>
    <name evidence="2" type="ORF">ACAT0790_LOCUS11210</name>
</gene>
<evidence type="ECO:0000256" key="1">
    <source>
        <dbReference type="SAM" id="SignalP"/>
    </source>
</evidence>
<dbReference type="AlphaFoldDB" id="A0A7S1PY38"/>
<sequence length="307" mass="34423">MRAILFSLSPWLAVGRLHHAAPTVDASDIGAFQSDNGHYCGQSDARTVEAALALKKAGVHGKAFIRAIAWQATCEALNYTHYGGEDICYPGLHVYYKNQREQADYAIQEARWIVDFAGKFNLPQDKTALLAACSCHPKSFAMRSVEGRCQSVESIRGSWVHRHPHGGQALICVEGAFKDTVYSLASLKASIQLPMHAFDQAMIYNCTWHGFKEKFDQPDHCYPKMRLWTKTVPIQSDEGIKQSNEVEEHLFKSGEFVRWAVGERRNAQVLATTAGCNCLPNSEVGKRNRHICSNPARRPPINDWYVE</sequence>
<name>A0A7S1PY38_ALECA</name>
<accession>A0A7S1PY38</accession>
<proteinExistence type="predicted"/>
<evidence type="ECO:0000313" key="2">
    <source>
        <dbReference type="EMBL" id="CAD9108648.1"/>
    </source>
</evidence>
<feature type="chain" id="PRO_5031194297" evidence="1">
    <location>
        <begin position="27"/>
        <end position="307"/>
    </location>
</feature>
<protein>
    <submittedName>
        <fullName evidence="2">Uncharacterized protein</fullName>
    </submittedName>
</protein>